<dbReference type="Proteomes" id="UP000469558">
    <property type="component" value="Unassembled WGS sequence"/>
</dbReference>
<proteinExistence type="inferred from homology"/>
<dbReference type="CDD" id="cd11058">
    <property type="entry name" value="CYP60B-like"/>
    <property type="match status" value="1"/>
</dbReference>
<dbReference type="OrthoDB" id="1470350at2759"/>
<evidence type="ECO:0000256" key="6">
    <source>
        <dbReference type="SAM" id="Phobius"/>
    </source>
</evidence>
<evidence type="ECO:0000259" key="7">
    <source>
        <dbReference type="Pfam" id="PF13649"/>
    </source>
</evidence>
<comment type="cofactor">
    <cofactor evidence="1 4">
        <name>heme</name>
        <dbReference type="ChEBI" id="CHEBI:30413"/>
    </cofactor>
</comment>
<dbReference type="GO" id="GO:0020037">
    <property type="term" value="F:heme binding"/>
    <property type="evidence" value="ECO:0007669"/>
    <property type="project" value="InterPro"/>
</dbReference>
<gene>
    <name evidence="8" type="primary">aclL_9</name>
    <name evidence="8" type="ORF">LSUE1_G003388</name>
</gene>
<feature type="domain" description="Methyltransferase" evidence="7">
    <location>
        <begin position="506"/>
        <end position="583"/>
    </location>
</feature>
<keyword evidence="6" id="KW-0812">Transmembrane</keyword>
<comment type="caution">
    <text evidence="8">The sequence shown here is derived from an EMBL/GenBank/DDBJ whole genome shotgun (WGS) entry which is preliminary data.</text>
</comment>
<dbReference type="InterPro" id="IPR001128">
    <property type="entry name" value="Cyt_P450"/>
</dbReference>
<accession>A0A8T9CCX8</accession>
<dbReference type="Pfam" id="PF13649">
    <property type="entry name" value="Methyltransf_25"/>
    <property type="match status" value="1"/>
</dbReference>
<dbReference type="InterPro" id="IPR002401">
    <property type="entry name" value="Cyt_P450_E_grp-I"/>
</dbReference>
<dbReference type="PROSITE" id="PS00086">
    <property type="entry name" value="CYTOCHROME_P450"/>
    <property type="match status" value="1"/>
</dbReference>
<keyword evidence="6" id="KW-1133">Transmembrane helix</keyword>
<protein>
    <submittedName>
        <fullName evidence="8">Cytochrome P450 monooxygenase aclL</fullName>
    </submittedName>
</protein>
<evidence type="ECO:0000313" key="9">
    <source>
        <dbReference type="Proteomes" id="UP000469558"/>
    </source>
</evidence>
<evidence type="ECO:0000256" key="3">
    <source>
        <dbReference type="ARBA" id="ARBA00023004"/>
    </source>
</evidence>
<dbReference type="PANTHER" id="PTHR24305">
    <property type="entry name" value="CYTOCHROME P450"/>
    <property type="match status" value="1"/>
</dbReference>
<feature type="binding site" description="axial binding residue" evidence="4">
    <location>
        <position position="448"/>
    </location>
    <ligand>
        <name>heme</name>
        <dbReference type="ChEBI" id="CHEBI:30413"/>
    </ligand>
    <ligandPart>
        <name>Fe</name>
        <dbReference type="ChEBI" id="CHEBI:18248"/>
    </ligandPart>
</feature>
<dbReference type="InterPro" id="IPR050121">
    <property type="entry name" value="Cytochrome_P450_monoxygenase"/>
</dbReference>
<comment type="similarity">
    <text evidence="5">Belongs to the cytochrome P450 family.</text>
</comment>
<dbReference type="InterPro" id="IPR029063">
    <property type="entry name" value="SAM-dependent_MTases_sf"/>
</dbReference>
<dbReference type="SUPFAM" id="SSF53335">
    <property type="entry name" value="S-adenosyl-L-methionine-dependent methyltransferases"/>
    <property type="match status" value="1"/>
</dbReference>
<dbReference type="InterPro" id="IPR041698">
    <property type="entry name" value="Methyltransf_25"/>
</dbReference>
<reference evidence="8 9" key="1">
    <citation type="submission" date="2018-05" db="EMBL/GenBank/DDBJ databases">
        <title>Genome sequencing and assembly of the regulated plant pathogen Lachnellula willkommii and related sister species for the development of diagnostic species identification markers.</title>
        <authorList>
            <person name="Giroux E."/>
            <person name="Bilodeau G."/>
        </authorList>
    </citation>
    <scope>NUCLEOTIDE SEQUENCE [LARGE SCALE GENOMIC DNA]</scope>
    <source>
        <strain evidence="8 9">CBS 268.59</strain>
    </source>
</reference>
<keyword evidence="5" id="KW-0560">Oxidoreductase</keyword>
<dbReference type="AlphaFoldDB" id="A0A8T9CCX8"/>
<keyword evidence="4 5" id="KW-0349">Heme</keyword>
<keyword evidence="3 4" id="KW-0408">Iron</keyword>
<name>A0A8T9CCX8_9HELO</name>
<dbReference type="InterPro" id="IPR017972">
    <property type="entry name" value="Cyt_P450_CS"/>
</dbReference>
<dbReference type="SUPFAM" id="SSF48264">
    <property type="entry name" value="Cytochrome P450"/>
    <property type="match status" value="1"/>
</dbReference>
<dbReference type="GO" id="GO:0016705">
    <property type="term" value="F:oxidoreductase activity, acting on paired donors, with incorporation or reduction of molecular oxygen"/>
    <property type="evidence" value="ECO:0007669"/>
    <property type="project" value="InterPro"/>
</dbReference>
<evidence type="ECO:0000256" key="5">
    <source>
        <dbReference type="RuleBase" id="RU000461"/>
    </source>
</evidence>
<dbReference type="PRINTS" id="PR00463">
    <property type="entry name" value="EP450I"/>
</dbReference>
<dbReference type="Pfam" id="PF00067">
    <property type="entry name" value="p450"/>
    <property type="match status" value="1"/>
</dbReference>
<dbReference type="CDD" id="cd02440">
    <property type="entry name" value="AdoMet_MTases"/>
    <property type="match status" value="1"/>
</dbReference>
<keyword evidence="9" id="KW-1185">Reference proteome</keyword>
<keyword evidence="5 8" id="KW-0503">Monooxygenase</keyword>
<dbReference type="GO" id="GO:0004497">
    <property type="term" value="F:monooxygenase activity"/>
    <property type="evidence" value="ECO:0007669"/>
    <property type="project" value="UniProtKB-KW"/>
</dbReference>
<organism evidence="8 9">
    <name type="scientific">Lachnellula suecica</name>
    <dbReference type="NCBI Taxonomy" id="602035"/>
    <lineage>
        <taxon>Eukaryota</taxon>
        <taxon>Fungi</taxon>
        <taxon>Dikarya</taxon>
        <taxon>Ascomycota</taxon>
        <taxon>Pezizomycotina</taxon>
        <taxon>Leotiomycetes</taxon>
        <taxon>Helotiales</taxon>
        <taxon>Lachnaceae</taxon>
        <taxon>Lachnellula</taxon>
    </lineage>
</organism>
<dbReference type="EMBL" id="QGMK01000170">
    <property type="protein sequence ID" value="TVY83635.1"/>
    <property type="molecule type" value="Genomic_DNA"/>
</dbReference>
<dbReference type="Gene3D" id="1.10.630.10">
    <property type="entry name" value="Cytochrome P450"/>
    <property type="match status" value="1"/>
</dbReference>
<evidence type="ECO:0000256" key="1">
    <source>
        <dbReference type="ARBA" id="ARBA00001971"/>
    </source>
</evidence>
<evidence type="ECO:0000313" key="8">
    <source>
        <dbReference type="EMBL" id="TVY83635.1"/>
    </source>
</evidence>
<keyword evidence="6" id="KW-0472">Membrane</keyword>
<dbReference type="PRINTS" id="PR00385">
    <property type="entry name" value="P450"/>
</dbReference>
<feature type="transmembrane region" description="Helical" evidence="6">
    <location>
        <begin position="12"/>
        <end position="32"/>
    </location>
</feature>
<dbReference type="Gene3D" id="3.40.50.150">
    <property type="entry name" value="Vaccinia Virus protein VP39"/>
    <property type="match status" value="1"/>
</dbReference>
<evidence type="ECO:0000256" key="4">
    <source>
        <dbReference type="PIRSR" id="PIRSR602401-1"/>
    </source>
</evidence>
<sequence>MAFAGAVSQTVLLALLVAVFYLISRLICNIYFHPLSSFPGSKFWTATRFTYVHSLWGGNLAQDVQALHLQYGDVIRIAPDEISFGRADAWHDVYSNVKGHPALPKSRLWHSGAPGRPKSILNALEPKDHARFRRAMESGFTERAVRTQENIIQKYVNTFISKLDNLICASDGGATVNIVRWFGFTTFDLIGDLGFGESFNCLERTEFHPWVFMIFNSLRAATLSASLRYYPGLHWLLSLAIPKSVIQKQAEHWQLAVDKVNRRLNLEKERPDLISQIKRDDEGIDGLTIPELQATASVIIVAGSETTVSVLSGTTNYLIKNPDALSVLRTELREKFSERDHISLSALAGLPYLNAVIQEGLRLCNPTPVGLPRVVPVGGATISGTFVPEGTFVNVHPLTLSLSPTYFHDPNSFRPERWMLSSSEDKSSPFYDDNHSAVQTFGVGPRSCIGKPLALAELRLILAQLIWNFDIEAADTLDGKLDWNDQRVFTVVERKPFDIRLRKKTVPILATDISPGMLEQLSLLKATGSNITSQIADMASPIGRSATEGSFSHVFSTMAIQALPEPSKEGILHQWARLLAPDGIVAIGMLDFDEHCGPIQIWAEAAMAVDLHCVSRPILQAPHWTGCQQLEEGLKEAGFRDVRSEVFELVFDIGKERFIRFFWENLNPMIVDKQSTFKG</sequence>
<keyword evidence="2 4" id="KW-0479">Metal-binding</keyword>
<evidence type="ECO:0000256" key="2">
    <source>
        <dbReference type="ARBA" id="ARBA00022723"/>
    </source>
</evidence>
<dbReference type="InterPro" id="IPR036396">
    <property type="entry name" value="Cyt_P450_sf"/>
</dbReference>
<dbReference type="GO" id="GO:0005506">
    <property type="term" value="F:iron ion binding"/>
    <property type="evidence" value="ECO:0007669"/>
    <property type="project" value="InterPro"/>
</dbReference>
<dbReference type="PANTHER" id="PTHR24305:SF199">
    <property type="entry name" value="P450, PUTATIVE (EUROFUNG)-RELATED"/>
    <property type="match status" value="1"/>
</dbReference>